<dbReference type="OrthoDB" id="9808140at2"/>
<dbReference type="SUPFAM" id="SSF53335">
    <property type="entry name" value="S-adenosyl-L-methionine-dependent methyltransferases"/>
    <property type="match status" value="1"/>
</dbReference>
<protein>
    <submittedName>
        <fullName evidence="2">Thiopurine S-methyltransferase</fullName>
    </submittedName>
</protein>
<dbReference type="InterPro" id="IPR029063">
    <property type="entry name" value="SAM-dependent_MTases_sf"/>
</dbReference>
<feature type="domain" description="Methyltransferase" evidence="1">
    <location>
        <begin position="62"/>
        <end position="149"/>
    </location>
</feature>
<dbReference type="Proteomes" id="UP000229757">
    <property type="component" value="Chromosome"/>
</dbReference>
<dbReference type="Gene3D" id="3.40.50.150">
    <property type="entry name" value="Vaccinia Virus protein VP39"/>
    <property type="match status" value="1"/>
</dbReference>
<name>A0A2K8KRG0_9GAMM</name>
<dbReference type="GO" id="GO:0008168">
    <property type="term" value="F:methyltransferase activity"/>
    <property type="evidence" value="ECO:0007669"/>
    <property type="project" value="UniProtKB-KW"/>
</dbReference>
<dbReference type="GO" id="GO:0032259">
    <property type="term" value="P:methylation"/>
    <property type="evidence" value="ECO:0007669"/>
    <property type="project" value="UniProtKB-KW"/>
</dbReference>
<proteinExistence type="predicted"/>
<accession>A0A2K8KRG0</accession>
<dbReference type="RefSeq" id="WP_100256772.1">
    <property type="nucleotide sequence ID" value="NZ_CP011797.1"/>
</dbReference>
<sequence>MEKNQQNIFSIEENKPVDWFEPLYANANRTGADVPWANMATHPSFKLWLNQNPLTGNNKLALVVGCGMGDDAIELERLGFQVTAFDVSETAIKICKERFPESTVNFVQADLFQEQTQWHNKFDFVLEIYTVQALPPKYEAELIRSISGFVSTSGQLLVIAEVSDIERTFKNGPPWLLTPQHIDAFIASGLSLKDTHIEPDPSGVKKGKTYSTTFNGLSA</sequence>
<evidence type="ECO:0000313" key="2">
    <source>
        <dbReference type="EMBL" id="ATX76431.1"/>
    </source>
</evidence>
<gene>
    <name evidence="2" type="ORF">REIFOR_01285</name>
</gene>
<dbReference type="InterPro" id="IPR041698">
    <property type="entry name" value="Methyltransf_25"/>
</dbReference>
<evidence type="ECO:0000259" key="1">
    <source>
        <dbReference type="Pfam" id="PF13649"/>
    </source>
</evidence>
<reference evidence="2 3" key="1">
    <citation type="journal article" date="2017" name="Environ. Microbiol.">
        <title>Genomic and physiological analyses of 'Reinekea forsetii' reveal a versatile opportunistic lifestyle during spring algae blooms.</title>
        <authorList>
            <person name="Avci B."/>
            <person name="Hahnke R.L."/>
            <person name="Chafee M."/>
            <person name="Fischer T."/>
            <person name="Gruber-Vodicka H."/>
            <person name="Tegetmeyer H.E."/>
            <person name="Harder J."/>
            <person name="Fuchs B.M."/>
            <person name="Amann R.I."/>
            <person name="Teeling H."/>
        </authorList>
    </citation>
    <scope>NUCLEOTIDE SEQUENCE [LARGE SCALE GENOMIC DNA]</scope>
    <source>
        <strain evidence="2 3">Hel1_31_D35</strain>
    </source>
</reference>
<keyword evidence="2" id="KW-0489">Methyltransferase</keyword>
<dbReference type="KEGG" id="rfo:REIFOR_01285"/>
<evidence type="ECO:0000313" key="3">
    <source>
        <dbReference type="Proteomes" id="UP000229757"/>
    </source>
</evidence>
<dbReference type="Pfam" id="PF13649">
    <property type="entry name" value="Methyltransf_25"/>
    <property type="match status" value="1"/>
</dbReference>
<dbReference type="AlphaFoldDB" id="A0A2K8KRG0"/>
<organism evidence="2 3">
    <name type="scientific">Reinekea forsetii</name>
    <dbReference type="NCBI Taxonomy" id="1336806"/>
    <lineage>
        <taxon>Bacteria</taxon>
        <taxon>Pseudomonadati</taxon>
        <taxon>Pseudomonadota</taxon>
        <taxon>Gammaproteobacteria</taxon>
        <taxon>Oceanospirillales</taxon>
        <taxon>Saccharospirillaceae</taxon>
        <taxon>Reinekea</taxon>
    </lineage>
</organism>
<keyword evidence="3" id="KW-1185">Reference proteome</keyword>
<dbReference type="CDD" id="cd02440">
    <property type="entry name" value="AdoMet_MTases"/>
    <property type="match status" value="1"/>
</dbReference>
<dbReference type="EMBL" id="CP011797">
    <property type="protein sequence ID" value="ATX76431.1"/>
    <property type="molecule type" value="Genomic_DNA"/>
</dbReference>
<keyword evidence="2" id="KW-0808">Transferase</keyword>